<comment type="caution">
    <text evidence="2">The sequence shown here is derived from an EMBL/GenBank/DDBJ whole genome shotgun (WGS) entry which is preliminary data.</text>
</comment>
<dbReference type="AlphaFoldDB" id="A0A8J2WT51"/>
<organism evidence="2 3">
    <name type="scientific">Pelagomonas calceolata</name>
    <dbReference type="NCBI Taxonomy" id="35677"/>
    <lineage>
        <taxon>Eukaryota</taxon>
        <taxon>Sar</taxon>
        <taxon>Stramenopiles</taxon>
        <taxon>Ochrophyta</taxon>
        <taxon>Pelagophyceae</taxon>
        <taxon>Pelagomonadales</taxon>
        <taxon>Pelagomonadaceae</taxon>
        <taxon>Pelagomonas</taxon>
    </lineage>
</organism>
<dbReference type="EMBL" id="CAKKNE010000001">
    <property type="protein sequence ID" value="CAH0366219.1"/>
    <property type="molecule type" value="Genomic_DNA"/>
</dbReference>
<keyword evidence="3" id="KW-1185">Reference proteome</keyword>
<gene>
    <name evidence="2" type="ORF">PECAL_1P26970</name>
</gene>
<evidence type="ECO:0000313" key="3">
    <source>
        <dbReference type="Proteomes" id="UP000789595"/>
    </source>
</evidence>
<proteinExistence type="predicted"/>
<feature type="region of interest" description="Disordered" evidence="1">
    <location>
        <begin position="31"/>
        <end position="59"/>
    </location>
</feature>
<protein>
    <submittedName>
        <fullName evidence="2">Uncharacterized protein</fullName>
    </submittedName>
</protein>
<dbReference type="Proteomes" id="UP000789595">
    <property type="component" value="Unassembled WGS sequence"/>
</dbReference>
<evidence type="ECO:0000313" key="2">
    <source>
        <dbReference type="EMBL" id="CAH0366219.1"/>
    </source>
</evidence>
<sequence>MATIDLTMEPDAGQLARQVLGAETLAEARAHAQAVVDAEGGSDEPSAKRARRDKSPRERHEEAYTSLIVAVCDLLAKPVRYPVSFTVSYNGRQVTYGGHPWGTGFGLPMLRLPALKFDEAEAHWAKDPMAITPRSIRPELSFSVVAGSFDASVVPKQPPGTNETWPVCYAIREFLKGKLPAPMMKGSADVEIAPEKTPLDNMTVGLLLDPGDFAKIQRMVGDGQLIGQPFFKACAAWAWALLKNEHDPEFPAEE</sequence>
<evidence type="ECO:0000256" key="1">
    <source>
        <dbReference type="SAM" id="MobiDB-lite"/>
    </source>
</evidence>
<accession>A0A8J2WT51</accession>
<reference evidence="2" key="1">
    <citation type="submission" date="2021-11" db="EMBL/GenBank/DDBJ databases">
        <authorList>
            <consortium name="Genoscope - CEA"/>
            <person name="William W."/>
        </authorList>
    </citation>
    <scope>NUCLEOTIDE SEQUENCE</scope>
</reference>
<name>A0A8J2WT51_9STRA</name>